<dbReference type="InterPro" id="IPR021109">
    <property type="entry name" value="Peptidase_aspartic_dom_sf"/>
</dbReference>
<name>A0A010RET9_9PEZI</name>
<dbReference type="SUPFAM" id="SSF50630">
    <property type="entry name" value="Acid proteases"/>
    <property type="match status" value="2"/>
</dbReference>
<sequence>MLWKEQIDLLGDAAGSLSLVFQKLEYSVSEQDRLRSLLQRQGNRDRNNQPSLTKAEWAHDIAHHATRLFSILVYISQIRKLDWKEETYRLNLPLKHHMSTGRCTYRIRAKTGTEFIEALPDTGAQFNIISAHLAQKLRLKPKPHTERLLQLPTGGEVMSPGLLEVPFSFQGEENVTNLECFILPQISHDLILSGAFLRATETLTKYKSRIATAVRQGSKRLGLRLLGNERRCLHGLIDGEPVEALPDTGSDVMVMSEAYALSRGFNIDRNIRNFLDLELADGFEVFTCGLVRGVDWTFAASRQSVKCDFYVLEDLCTDVVLNNDFLFGLDVFSTESESLSELSYSEDFSELLLISLKGNRPAELPQHEDLAHIDREF</sequence>
<comment type="caution">
    <text evidence="1">The sequence shown here is derived from an EMBL/GenBank/DDBJ whole genome shotgun (WGS) entry which is preliminary data.</text>
</comment>
<dbReference type="STRING" id="1445577.A0A010RET9"/>
<keyword evidence="2" id="KW-1185">Reference proteome</keyword>
<dbReference type="KEGG" id="cfj:CFIO01_01630"/>
<dbReference type="Gene3D" id="2.40.70.10">
    <property type="entry name" value="Acid Proteases"/>
    <property type="match status" value="2"/>
</dbReference>
<organism evidence="1 2">
    <name type="scientific">Colletotrichum fioriniae PJ7</name>
    <dbReference type="NCBI Taxonomy" id="1445577"/>
    <lineage>
        <taxon>Eukaryota</taxon>
        <taxon>Fungi</taxon>
        <taxon>Dikarya</taxon>
        <taxon>Ascomycota</taxon>
        <taxon>Pezizomycotina</taxon>
        <taxon>Sordariomycetes</taxon>
        <taxon>Hypocreomycetidae</taxon>
        <taxon>Glomerellales</taxon>
        <taxon>Glomerellaceae</taxon>
        <taxon>Colletotrichum</taxon>
        <taxon>Colletotrichum acutatum species complex</taxon>
    </lineage>
</organism>
<dbReference type="AlphaFoldDB" id="A0A010RET9"/>
<dbReference type="Pfam" id="PF13650">
    <property type="entry name" value="Asp_protease_2"/>
    <property type="match status" value="1"/>
</dbReference>
<dbReference type="OrthoDB" id="6079484at2759"/>
<dbReference type="HOGENOM" id="CLU_733639_0_0_1"/>
<reference evidence="1 2" key="1">
    <citation type="submission" date="2014-02" db="EMBL/GenBank/DDBJ databases">
        <title>The genome sequence of Colletotrichum fioriniae PJ7.</title>
        <authorList>
            <person name="Baroncelli R."/>
            <person name="Thon M.R."/>
        </authorList>
    </citation>
    <scope>NUCLEOTIDE SEQUENCE [LARGE SCALE GENOMIC DNA]</scope>
    <source>
        <strain evidence="1 2">PJ7</strain>
    </source>
</reference>
<dbReference type="Proteomes" id="UP000020467">
    <property type="component" value="Unassembled WGS sequence"/>
</dbReference>
<dbReference type="eggNOG" id="ENOG502SS9D">
    <property type="taxonomic scope" value="Eukaryota"/>
</dbReference>
<proteinExistence type="predicted"/>
<gene>
    <name evidence="1" type="ORF">CFIO01_01630</name>
</gene>
<evidence type="ECO:0000313" key="1">
    <source>
        <dbReference type="EMBL" id="EXF78791.1"/>
    </source>
</evidence>
<evidence type="ECO:0000313" key="2">
    <source>
        <dbReference type="Proteomes" id="UP000020467"/>
    </source>
</evidence>
<protein>
    <submittedName>
        <fullName evidence="1">Uncharacterized protein</fullName>
    </submittedName>
</protein>
<dbReference type="EMBL" id="JARH01000609">
    <property type="protein sequence ID" value="EXF78791.1"/>
    <property type="molecule type" value="Genomic_DNA"/>
</dbReference>
<dbReference type="CDD" id="cd00303">
    <property type="entry name" value="retropepsin_like"/>
    <property type="match status" value="2"/>
</dbReference>
<accession>A0A010RET9</accession>